<accession>A0A428Z726</accession>
<sequence>MTNSIVRRSLAVTGVAIFMSGLLPGAASAAEALPQLQCEGLVDPPELEDDGAVHAEANANCSRRVDVVGVRVWLQKYDDEEWKEVAKGSGRKENVDGGEAHTKVRCKSGEYRTVATFYARHAKYTYQNRGVSWPVRIHCR</sequence>
<evidence type="ECO:0000313" key="2">
    <source>
        <dbReference type="EMBL" id="RSM83227.1"/>
    </source>
</evidence>
<evidence type="ECO:0000313" key="3">
    <source>
        <dbReference type="Proteomes" id="UP000287547"/>
    </source>
</evidence>
<dbReference type="EMBL" id="QHKI01000020">
    <property type="protein sequence ID" value="RSM83227.1"/>
    <property type="molecule type" value="Genomic_DNA"/>
</dbReference>
<dbReference type="OrthoDB" id="3682335at2"/>
<dbReference type="RefSeq" id="WP_037273130.1">
    <property type="nucleotide sequence ID" value="NZ_QHKI01000020.1"/>
</dbReference>
<feature type="signal peptide" evidence="1">
    <location>
        <begin position="1"/>
        <end position="29"/>
    </location>
</feature>
<evidence type="ECO:0000256" key="1">
    <source>
        <dbReference type="SAM" id="SignalP"/>
    </source>
</evidence>
<dbReference type="AlphaFoldDB" id="A0A428Z726"/>
<organism evidence="2 3">
    <name type="scientific">Kibdelosporangium aridum</name>
    <dbReference type="NCBI Taxonomy" id="2030"/>
    <lineage>
        <taxon>Bacteria</taxon>
        <taxon>Bacillati</taxon>
        <taxon>Actinomycetota</taxon>
        <taxon>Actinomycetes</taxon>
        <taxon>Pseudonocardiales</taxon>
        <taxon>Pseudonocardiaceae</taxon>
        <taxon>Kibdelosporangium</taxon>
    </lineage>
</organism>
<feature type="chain" id="PRO_5018999393" description="Secreted protein" evidence="1">
    <location>
        <begin position="30"/>
        <end position="140"/>
    </location>
</feature>
<comment type="caution">
    <text evidence="2">The sequence shown here is derived from an EMBL/GenBank/DDBJ whole genome shotgun (WGS) entry which is preliminary data.</text>
</comment>
<dbReference type="Proteomes" id="UP000287547">
    <property type="component" value="Unassembled WGS sequence"/>
</dbReference>
<proteinExistence type="predicted"/>
<keyword evidence="1" id="KW-0732">Signal</keyword>
<reference evidence="2 3" key="1">
    <citation type="submission" date="2018-05" db="EMBL/GenBank/DDBJ databases">
        <title>Evolution of GPA BGCs.</title>
        <authorList>
            <person name="Waglechner N."/>
            <person name="Wright G.D."/>
        </authorList>
    </citation>
    <scope>NUCLEOTIDE SEQUENCE [LARGE SCALE GENOMIC DNA]</scope>
    <source>
        <strain evidence="2 3">A82846</strain>
    </source>
</reference>
<protein>
    <recommendedName>
        <fullName evidence="4">Secreted protein</fullName>
    </recommendedName>
</protein>
<evidence type="ECO:0008006" key="4">
    <source>
        <dbReference type="Google" id="ProtNLM"/>
    </source>
</evidence>
<name>A0A428Z726_KIBAR</name>
<gene>
    <name evidence="2" type="ORF">DMH04_24190</name>
</gene>